<feature type="compositionally biased region" description="Polar residues" evidence="2">
    <location>
        <begin position="108"/>
        <end position="120"/>
    </location>
</feature>
<dbReference type="SUPFAM" id="SSF57701">
    <property type="entry name" value="Zn2/Cys6 DNA-binding domain"/>
    <property type="match status" value="1"/>
</dbReference>
<evidence type="ECO:0000256" key="1">
    <source>
        <dbReference type="ARBA" id="ARBA00023242"/>
    </source>
</evidence>
<protein>
    <recommendedName>
        <fullName evidence="3">Zn(2)-C6 fungal-type domain-containing protein</fullName>
    </recommendedName>
</protein>
<feature type="compositionally biased region" description="Polar residues" evidence="2">
    <location>
        <begin position="165"/>
        <end position="189"/>
    </location>
</feature>
<evidence type="ECO:0000256" key="2">
    <source>
        <dbReference type="SAM" id="MobiDB-lite"/>
    </source>
</evidence>
<feature type="region of interest" description="Disordered" evidence="2">
    <location>
        <begin position="211"/>
        <end position="263"/>
    </location>
</feature>
<reference evidence="5" key="1">
    <citation type="submission" date="2017-03" db="EMBL/GenBank/DDBJ databases">
        <title>Genomes of endolithic fungi from Antarctica.</title>
        <authorList>
            <person name="Coleine C."/>
            <person name="Masonjones S."/>
            <person name="Stajich J.E."/>
        </authorList>
    </citation>
    <scope>NUCLEOTIDE SEQUENCE [LARGE SCALE GENOMIC DNA]</scope>
    <source>
        <strain evidence="5">CCFEE 5527</strain>
    </source>
</reference>
<evidence type="ECO:0000259" key="3">
    <source>
        <dbReference type="PROSITE" id="PS50048"/>
    </source>
</evidence>
<sequence>MSDLDEDKKRNKLGYQRISIACAHCRRRKIRCVLADGDDQNRCQNCIRLRKECIFYPVDQQNAIDNQSQSSMRGSSDATQMSGPSPSPQELNAGRPFERIHQFGSLPSLPSNAPPFNNSPIHMESSDAYTAQGVPGHQRVMHDGFNVDASRIGTAQYAFQMQNNVRPPWEQSSPIRSQSQNTERSTNEMSAPHWRSSGLQAQFSPFPVEHTEMSQAGSTPNYAYAPTHPQTWPISPSHMTGQSPYASMQDSGQQPYNPNNAMYASQPQLMGAHQQYASFDMQRSASHPPILSAPVSTAMPAFQQSPHPYMFQQQGSAIDSPVPQHGFSTPWQQGNAMSGPPQQDTSPSSTREQSGSKRSR</sequence>
<comment type="caution">
    <text evidence="4">The sequence shown here is derived from an EMBL/GenBank/DDBJ whole genome shotgun (WGS) entry which is preliminary data.</text>
</comment>
<dbReference type="GO" id="GO:0000981">
    <property type="term" value="F:DNA-binding transcription factor activity, RNA polymerase II-specific"/>
    <property type="evidence" value="ECO:0007669"/>
    <property type="project" value="InterPro"/>
</dbReference>
<evidence type="ECO:0000313" key="5">
    <source>
        <dbReference type="Proteomes" id="UP000192596"/>
    </source>
</evidence>
<dbReference type="PROSITE" id="PS50048">
    <property type="entry name" value="ZN2_CY6_FUNGAL_2"/>
    <property type="match status" value="1"/>
</dbReference>
<dbReference type="PROSITE" id="PS00463">
    <property type="entry name" value="ZN2_CY6_FUNGAL_1"/>
    <property type="match status" value="1"/>
</dbReference>
<dbReference type="GO" id="GO:0008270">
    <property type="term" value="F:zinc ion binding"/>
    <property type="evidence" value="ECO:0007669"/>
    <property type="project" value="InterPro"/>
</dbReference>
<accession>A0A1V8T6Y9</accession>
<dbReference type="CDD" id="cd00067">
    <property type="entry name" value="GAL4"/>
    <property type="match status" value="1"/>
</dbReference>
<dbReference type="SMART" id="SM00066">
    <property type="entry name" value="GAL4"/>
    <property type="match status" value="1"/>
</dbReference>
<gene>
    <name evidence="4" type="ORF">B0A48_07656</name>
</gene>
<feature type="region of interest" description="Disordered" evidence="2">
    <location>
        <begin position="165"/>
        <end position="195"/>
    </location>
</feature>
<name>A0A1V8T6Y9_9PEZI</name>
<dbReference type="InterPro" id="IPR036864">
    <property type="entry name" value="Zn2-C6_fun-type_DNA-bd_sf"/>
</dbReference>
<evidence type="ECO:0000313" key="4">
    <source>
        <dbReference type="EMBL" id="OQO07089.1"/>
    </source>
</evidence>
<dbReference type="EMBL" id="NAJO01000015">
    <property type="protein sequence ID" value="OQO07089.1"/>
    <property type="molecule type" value="Genomic_DNA"/>
</dbReference>
<feature type="region of interest" description="Disordered" evidence="2">
    <location>
        <begin position="65"/>
        <end position="123"/>
    </location>
</feature>
<dbReference type="Proteomes" id="UP000192596">
    <property type="component" value="Unassembled WGS sequence"/>
</dbReference>
<organism evidence="4 5">
    <name type="scientific">Cryoendolithus antarcticus</name>
    <dbReference type="NCBI Taxonomy" id="1507870"/>
    <lineage>
        <taxon>Eukaryota</taxon>
        <taxon>Fungi</taxon>
        <taxon>Dikarya</taxon>
        <taxon>Ascomycota</taxon>
        <taxon>Pezizomycotina</taxon>
        <taxon>Dothideomycetes</taxon>
        <taxon>Dothideomycetidae</taxon>
        <taxon>Cladosporiales</taxon>
        <taxon>Cladosporiaceae</taxon>
        <taxon>Cryoendolithus</taxon>
    </lineage>
</organism>
<dbReference type="InParanoid" id="A0A1V8T6Y9"/>
<keyword evidence="5" id="KW-1185">Reference proteome</keyword>
<feature type="compositionally biased region" description="Polar residues" evidence="2">
    <location>
        <begin position="326"/>
        <end position="353"/>
    </location>
</feature>
<dbReference type="Gene3D" id="4.10.240.10">
    <property type="entry name" value="Zn(2)-C6 fungal-type DNA-binding domain"/>
    <property type="match status" value="1"/>
</dbReference>
<dbReference type="Pfam" id="PF00172">
    <property type="entry name" value="Zn_clus"/>
    <property type="match status" value="1"/>
</dbReference>
<keyword evidence="1" id="KW-0539">Nucleus</keyword>
<feature type="domain" description="Zn(2)-C6 fungal-type" evidence="3">
    <location>
        <begin position="21"/>
        <end position="55"/>
    </location>
</feature>
<feature type="region of interest" description="Disordered" evidence="2">
    <location>
        <begin position="313"/>
        <end position="360"/>
    </location>
</feature>
<dbReference type="OrthoDB" id="4150019at2759"/>
<feature type="compositionally biased region" description="Polar residues" evidence="2">
    <location>
        <begin position="228"/>
        <end position="263"/>
    </location>
</feature>
<dbReference type="AlphaFoldDB" id="A0A1V8T6Y9"/>
<feature type="compositionally biased region" description="Polar residues" evidence="2">
    <location>
        <begin position="65"/>
        <end position="90"/>
    </location>
</feature>
<dbReference type="InterPro" id="IPR001138">
    <property type="entry name" value="Zn2Cys6_DnaBD"/>
</dbReference>
<proteinExistence type="predicted"/>